<dbReference type="EMBL" id="CP000581">
    <property type="protein sequence ID" value="ABO94010.1"/>
    <property type="molecule type" value="Genomic_DNA"/>
</dbReference>
<accession>A4RQE4</accession>
<gene>
    <name evidence="2" type="ORF">OSTLU_28635</name>
</gene>
<dbReference type="Proteomes" id="UP000001568">
    <property type="component" value="Chromosome 1"/>
</dbReference>
<evidence type="ECO:0000256" key="1">
    <source>
        <dbReference type="SAM" id="Phobius"/>
    </source>
</evidence>
<keyword evidence="1" id="KW-0472">Membrane</keyword>
<name>A4RQE4_OSTLU</name>
<dbReference type="GeneID" id="4999413"/>
<organism evidence="2 3">
    <name type="scientific">Ostreococcus lucimarinus (strain CCE9901)</name>
    <dbReference type="NCBI Taxonomy" id="436017"/>
    <lineage>
        <taxon>Eukaryota</taxon>
        <taxon>Viridiplantae</taxon>
        <taxon>Chlorophyta</taxon>
        <taxon>Mamiellophyceae</taxon>
        <taxon>Mamiellales</taxon>
        <taxon>Bathycoccaceae</taxon>
        <taxon>Ostreococcus</taxon>
    </lineage>
</organism>
<keyword evidence="3" id="KW-1185">Reference proteome</keyword>
<protein>
    <submittedName>
        <fullName evidence="2">Uncharacterized protein</fullName>
    </submittedName>
</protein>
<dbReference type="AlphaFoldDB" id="A4RQE4"/>
<evidence type="ECO:0000313" key="3">
    <source>
        <dbReference type="Proteomes" id="UP000001568"/>
    </source>
</evidence>
<dbReference type="RefSeq" id="XP_001415718.1">
    <property type="nucleotide sequence ID" value="XM_001415681.1"/>
</dbReference>
<evidence type="ECO:0000313" key="2">
    <source>
        <dbReference type="EMBL" id="ABO94010.1"/>
    </source>
</evidence>
<sequence>MEFELLHSTTTEVLKPLRDALKGFVLSSPLLALCTLCALPTALLYLSHRTERDIARANAALEERKTR</sequence>
<dbReference type="Gramene" id="ABO94010">
    <property type="protein sequence ID" value="ABO94010"/>
    <property type="gene ID" value="OSTLU_28635"/>
</dbReference>
<proteinExistence type="predicted"/>
<reference evidence="2 3" key="1">
    <citation type="journal article" date="2007" name="Proc. Natl. Acad. Sci. U.S.A.">
        <title>The tiny eukaryote Ostreococcus provides genomic insights into the paradox of plankton speciation.</title>
        <authorList>
            <person name="Palenik B."/>
            <person name="Grimwood J."/>
            <person name="Aerts A."/>
            <person name="Rouze P."/>
            <person name="Salamov A."/>
            <person name="Putnam N."/>
            <person name="Dupont C."/>
            <person name="Jorgensen R."/>
            <person name="Derelle E."/>
            <person name="Rombauts S."/>
            <person name="Zhou K."/>
            <person name="Otillar R."/>
            <person name="Merchant S.S."/>
            <person name="Podell S."/>
            <person name="Gaasterland T."/>
            <person name="Napoli C."/>
            <person name="Gendler K."/>
            <person name="Manuell A."/>
            <person name="Tai V."/>
            <person name="Vallon O."/>
            <person name="Piganeau G."/>
            <person name="Jancek S."/>
            <person name="Heijde M."/>
            <person name="Jabbari K."/>
            <person name="Bowler C."/>
            <person name="Lohr M."/>
            <person name="Robbens S."/>
            <person name="Werner G."/>
            <person name="Dubchak I."/>
            <person name="Pazour G.J."/>
            <person name="Ren Q."/>
            <person name="Paulsen I."/>
            <person name="Delwiche C."/>
            <person name="Schmutz J."/>
            <person name="Rokhsar D."/>
            <person name="Van de Peer Y."/>
            <person name="Moreau H."/>
            <person name="Grigoriev I.V."/>
        </authorList>
    </citation>
    <scope>NUCLEOTIDE SEQUENCE [LARGE SCALE GENOMIC DNA]</scope>
    <source>
        <strain evidence="2 3">CCE9901</strain>
    </source>
</reference>
<dbReference type="KEGG" id="olu:OSTLU_28635"/>
<keyword evidence="1" id="KW-0812">Transmembrane</keyword>
<feature type="transmembrane region" description="Helical" evidence="1">
    <location>
        <begin position="24"/>
        <end position="46"/>
    </location>
</feature>
<keyword evidence="1" id="KW-1133">Transmembrane helix</keyword>
<dbReference type="HOGENOM" id="CLU_2817009_0_0_1"/>